<dbReference type="AlphaFoldDB" id="A0A6G0WB10"/>
<comment type="caution">
    <text evidence="4">The sequence shown here is derived from an EMBL/GenBank/DDBJ whole genome shotgun (WGS) entry which is preliminary data.</text>
</comment>
<dbReference type="InterPro" id="IPR013083">
    <property type="entry name" value="Znf_RING/FYVE/PHD"/>
</dbReference>
<dbReference type="InterPro" id="IPR000626">
    <property type="entry name" value="Ubiquitin-like_dom"/>
</dbReference>
<dbReference type="InterPro" id="IPR019956">
    <property type="entry name" value="Ubiquitin_dom"/>
</dbReference>
<dbReference type="EMBL" id="VJMJ01000270">
    <property type="protein sequence ID" value="KAF0724448.1"/>
    <property type="molecule type" value="Genomic_DNA"/>
</dbReference>
<gene>
    <name evidence="4" type="ORF">Ae201684_016855</name>
</gene>
<evidence type="ECO:0000259" key="3">
    <source>
        <dbReference type="PROSITE" id="PS50089"/>
    </source>
</evidence>
<dbReference type="Pfam" id="PF00240">
    <property type="entry name" value="ubiquitin"/>
    <property type="match status" value="1"/>
</dbReference>
<evidence type="ECO:0000313" key="5">
    <source>
        <dbReference type="Proteomes" id="UP000481153"/>
    </source>
</evidence>
<dbReference type="PROSITE" id="PS50053">
    <property type="entry name" value="UBIQUITIN_2"/>
    <property type="match status" value="1"/>
</dbReference>
<dbReference type="PRINTS" id="PR00348">
    <property type="entry name" value="UBIQUITIN"/>
</dbReference>
<dbReference type="SUPFAM" id="SSF54236">
    <property type="entry name" value="Ubiquitin-like"/>
    <property type="match status" value="1"/>
</dbReference>
<reference evidence="4 5" key="1">
    <citation type="submission" date="2019-07" db="EMBL/GenBank/DDBJ databases">
        <title>Genomics analysis of Aphanomyces spp. identifies a new class of oomycete effector associated with host adaptation.</title>
        <authorList>
            <person name="Gaulin E."/>
        </authorList>
    </citation>
    <scope>NUCLEOTIDE SEQUENCE [LARGE SCALE GENOMIC DNA]</scope>
    <source>
        <strain evidence="4 5">ATCC 201684</strain>
    </source>
</reference>
<dbReference type="InterPro" id="IPR029071">
    <property type="entry name" value="Ubiquitin-like_domsf"/>
</dbReference>
<organism evidence="4 5">
    <name type="scientific">Aphanomyces euteiches</name>
    <dbReference type="NCBI Taxonomy" id="100861"/>
    <lineage>
        <taxon>Eukaryota</taxon>
        <taxon>Sar</taxon>
        <taxon>Stramenopiles</taxon>
        <taxon>Oomycota</taxon>
        <taxon>Saprolegniomycetes</taxon>
        <taxon>Saprolegniales</taxon>
        <taxon>Verrucalvaceae</taxon>
        <taxon>Aphanomyces</taxon>
    </lineage>
</organism>
<name>A0A6G0WB10_9STRA</name>
<keyword evidence="1" id="KW-0863">Zinc-finger</keyword>
<dbReference type="SMART" id="SM00213">
    <property type="entry name" value="UBQ"/>
    <property type="match status" value="1"/>
</dbReference>
<keyword evidence="1" id="KW-0479">Metal-binding</keyword>
<dbReference type="PROSITE" id="PS50089">
    <property type="entry name" value="ZF_RING_2"/>
    <property type="match status" value="1"/>
</dbReference>
<feature type="domain" description="RING-type" evidence="3">
    <location>
        <begin position="315"/>
        <end position="361"/>
    </location>
</feature>
<dbReference type="InterPro" id="IPR050158">
    <property type="entry name" value="Ubiquitin_ubiquitin-like"/>
</dbReference>
<dbReference type="Gene3D" id="3.30.40.10">
    <property type="entry name" value="Zinc/RING finger domain, C3HC4 (zinc finger)"/>
    <property type="match status" value="1"/>
</dbReference>
<dbReference type="InterPro" id="IPR001841">
    <property type="entry name" value="Znf_RING"/>
</dbReference>
<proteinExistence type="predicted"/>
<accession>A0A6G0WB10</accession>
<keyword evidence="1" id="KW-0862">Zinc</keyword>
<evidence type="ECO:0000259" key="2">
    <source>
        <dbReference type="PROSITE" id="PS50053"/>
    </source>
</evidence>
<keyword evidence="5" id="KW-1185">Reference proteome</keyword>
<evidence type="ECO:0000256" key="1">
    <source>
        <dbReference type="PROSITE-ProRule" id="PRU00175"/>
    </source>
</evidence>
<evidence type="ECO:0000313" key="4">
    <source>
        <dbReference type="EMBL" id="KAF0724448.1"/>
    </source>
</evidence>
<dbReference type="PANTHER" id="PTHR10666">
    <property type="entry name" value="UBIQUITIN"/>
    <property type="match status" value="1"/>
</dbReference>
<dbReference type="Gene3D" id="3.10.20.90">
    <property type="entry name" value="Phosphatidylinositol 3-kinase Catalytic Subunit, Chain A, domain 1"/>
    <property type="match status" value="1"/>
</dbReference>
<sequence>MAMTDSFPLLIVDLLKEKEPYFVDVSILEEELEGLTVKQLEAKLAQAVELQGLSKGLLLYGQRLREDKRVKSYIPSLQISNGARWMLEYTSRSCDREEARQIYVRTLTGKTLDLKVTSYSTIENIKWKIYKMEGILPEEQRLRFGQRELKDARTIADYNIQNEDMLLLVLRMRGGGGLFADIEDSSQVQQVNIVAEGPEWRVISEGLNIEGKCLNRNCGAFQKLVIIKNKMEQFNLLIDSMSCPMCNAQVTPITCGFYRCQWRFEGVKSQSMKEVRSPWYIAEGEKYHRFNSEESKLIEWASLSIIPMRIDRNACDYCHKGFDSGHKQTLRCNHEVHSKCLEAWTIHCLRNKKPVKCPKCHTVIKGR</sequence>
<evidence type="ECO:0008006" key="6">
    <source>
        <dbReference type="Google" id="ProtNLM"/>
    </source>
</evidence>
<dbReference type="VEuPathDB" id="FungiDB:AeMF1_000366"/>
<dbReference type="Proteomes" id="UP000481153">
    <property type="component" value="Unassembled WGS sequence"/>
</dbReference>
<protein>
    <recommendedName>
        <fullName evidence="6">RING-type domain-containing protein</fullName>
    </recommendedName>
</protein>
<dbReference type="SUPFAM" id="SSF57850">
    <property type="entry name" value="RING/U-box"/>
    <property type="match status" value="1"/>
</dbReference>
<feature type="domain" description="Ubiquitin-like" evidence="2">
    <location>
        <begin position="100"/>
        <end position="175"/>
    </location>
</feature>
<dbReference type="GO" id="GO:0008270">
    <property type="term" value="F:zinc ion binding"/>
    <property type="evidence" value="ECO:0007669"/>
    <property type="project" value="UniProtKB-KW"/>
</dbReference>